<feature type="region of interest" description="Disordered" evidence="1">
    <location>
        <begin position="125"/>
        <end position="151"/>
    </location>
</feature>
<feature type="compositionally biased region" description="Low complexity" evidence="1">
    <location>
        <begin position="219"/>
        <end position="230"/>
    </location>
</feature>
<dbReference type="Proteomes" id="UP001165085">
    <property type="component" value="Unassembled WGS sequence"/>
</dbReference>
<evidence type="ECO:0000256" key="1">
    <source>
        <dbReference type="SAM" id="MobiDB-lite"/>
    </source>
</evidence>
<protein>
    <submittedName>
        <fullName evidence="2">Uncharacterized protein</fullName>
    </submittedName>
</protein>
<dbReference type="EMBL" id="BRXY01000030">
    <property type="protein sequence ID" value="GMH54884.1"/>
    <property type="molecule type" value="Genomic_DNA"/>
</dbReference>
<gene>
    <name evidence="2" type="ORF">TrST_g3699</name>
</gene>
<evidence type="ECO:0000313" key="3">
    <source>
        <dbReference type="Proteomes" id="UP001165085"/>
    </source>
</evidence>
<feature type="region of interest" description="Disordered" evidence="1">
    <location>
        <begin position="216"/>
        <end position="245"/>
    </location>
</feature>
<evidence type="ECO:0000313" key="2">
    <source>
        <dbReference type="EMBL" id="GMH54884.1"/>
    </source>
</evidence>
<comment type="caution">
    <text evidence="2">The sequence shown here is derived from an EMBL/GenBank/DDBJ whole genome shotgun (WGS) entry which is preliminary data.</text>
</comment>
<dbReference type="AlphaFoldDB" id="A0A9W6ZI25"/>
<keyword evidence="3" id="KW-1185">Reference proteome</keyword>
<feature type="compositionally biased region" description="Basic residues" evidence="1">
    <location>
        <begin position="231"/>
        <end position="242"/>
    </location>
</feature>
<proteinExistence type="predicted"/>
<sequence>MINMNVPRRGLSRLNKQLLMGIFCAALLTFVTYSAITSTSLESQNDELQSFTLSSSMRQAQGTNLGTGNKTYTPLVTEQGEKLGRGHMVTNHNRKVKGGGVATTALAGGEFGVMGGMRQSLAAPAAAKPKPVEASQYRESEPASAESAVLSESGPSLFNIVRSTTNQQQPSKAKKMTVTKTTVEEVDGVVKKTTVTEEVVEDVTAELSIEFPALNEENAPAAAATTATGTKKAHPPRPRPLPRKAPVAQASQTTEPGFTGLPVPVLLCSSTFAVFFGVSVARHIRHKGLMRDCIENEPYDDVRFKTDVANELGEEPLGYPPTYGTVGAGISGQDPGINNGDSFINRAMSYGSASFRGPKAERFDV</sequence>
<accession>A0A9W6ZI25</accession>
<organism evidence="2 3">
    <name type="scientific">Triparma strigata</name>
    <dbReference type="NCBI Taxonomy" id="1606541"/>
    <lineage>
        <taxon>Eukaryota</taxon>
        <taxon>Sar</taxon>
        <taxon>Stramenopiles</taxon>
        <taxon>Ochrophyta</taxon>
        <taxon>Bolidophyceae</taxon>
        <taxon>Parmales</taxon>
        <taxon>Triparmaceae</taxon>
        <taxon>Triparma</taxon>
    </lineage>
</organism>
<reference evidence="3" key="1">
    <citation type="journal article" date="2023" name="Commun. Biol.">
        <title>Genome analysis of Parmales, the sister group of diatoms, reveals the evolutionary specialization of diatoms from phago-mixotrophs to photoautotrophs.</title>
        <authorList>
            <person name="Ban H."/>
            <person name="Sato S."/>
            <person name="Yoshikawa S."/>
            <person name="Yamada K."/>
            <person name="Nakamura Y."/>
            <person name="Ichinomiya M."/>
            <person name="Sato N."/>
            <person name="Blanc-Mathieu R."/>
            <person name="Endo H."/>
            <person name="Kuwata A."/>
            <person name="Ogata H."/>
        </authorList>
    </citation>
    <scope>NUCLEOTIDE SEQUENCE [LARGE SCALE GENOMIC DNA]</scope>
    <source>
        <strain evidence="3">NIES 3701</strain>
    </source>
</reference>
<name>A0A9W6ZI25_9STRA</name>
<dbReference type="OrthoDB" id="10551839at2759"/>